<dbReference type="RefSeq" id="WP_071611656.1">
    <property type="nucleotide sequence ID" value="NZ_CP015756.1"/>
</dbReference>
<evidence type="ECO:0000259" key="5">
    <source>
        <dbReference type="PROSITE" id="PS50887"/>
    </source>
</evidence>
<feature type="domain" description="PAS" evidence="2">
    <location>
        <begin position="235"/>
        <end position="280"/>
    </location>
</feature>
<dbReference type="InterPro" id="IPR000700">
    <property type="entry name" value="PAS-assoc_C"/>
</dbReference>
<dbReference type="PROSITE" id="PS50883">
    <property type="entry name" value="EAL"/>
    <property type="match status" value="1"/>
</dbReference>
<dbReference type="FunFam" id="3.30.70.270:FF:000001">
    <property type="entry name" value="Diguanylate cyclase domain protein"/>
    <property type="match status" value="1"/>
</dbReference>
<keyword evidence="1" id="KW-0812">Transmembrane</keyword>
<dbReference type="InterPro" id="IPR000160">
    <property type="entry name" value="GGDEF_dom"/>
</dbReference>
<feature type="domain" description="GGDEF" evidence="5">
    <location>
        <begin position="422"/>
        <end position="555"/>
    </location>
</feature>
<organism evidence="6 7">
    <name type="scientific">Clostridium estertheticum subsp. estertheticum</name>
    <dbReference type="NCBI Taxonomy" id="1552"/>
    <lineage>
        <taxon>Bacteria</taxon>
        <taxon>Bacillati</taxon>
        <taxon>Bacillota</taxon>
        <taxon>Clostridia</taxon>
        <taxon>Eubacteriales</taxon>
        <taxon>Clostridiaceae</taxon>
        <taxon>Clostridium</taxon>
    </lineage>
</organism>
<evidence type="ECO:0000313" key="7">
    <source>
        <dbReference type="Proteomes" id="UP000182569"/>
    </source>
</evidence>
<dbReference type="SMART" id="SM00267">
    <property type="entry name" value="GGDEF"/>
    <property type="match status" value="1"/>
</dbReference>
<dbReference type="InterPro" id="IPR000014">
    <property type="entry name" value="PAS"/>
</dbReference>
<feature type="transmembrane region" description="Helical" evidence="1">
    <location>
        <begin position="204"/>
        <end position="225"/>
    </location>
</feature>
<dbReference type="FunFam" id="3.20.20.450:FF:000001">
    <property type="entry name" value="Cyclic di-GMP phosphodiesterase yahA"/>
    <property type="match status" value="1"/>
</dbReference>
<feature type="transmembrane region" description="Helical" evidence="1">
    <location>
        <begin position="148"/>
        <end position="165"/>
    </location>
</feature>
<evidence type="ECO:0008006" key="8">
    <source>
        <dbReference type="Google" id="ProtNLM"/>
    </source>
</evidence>
<dbReference type="NCBIfam" id="TIGR00229">
    <property type="entry name" value="sensory_box"/>
    <property type="match status" value="1"/>
</dbReference>
<keyword evidence="1" id="KW-1133">Transmembrane helix</keyword>
<dbReference type="InterPro" id="IPR001633">
    <property type="entry name" value="EAL_dom"/>
</dbReference>
<dbReference type="Gene3D" id="3.30.450.20">
    <property type="entry name" value="PAS domain"/>
    <property type="match status" value="1"/>
</dbReference>
<dbReference type="PROSITE" id="PS50887">
    <property type="entry name" value="GGDEF"/>
    <property type="match status" value="1"/>
</dbReference>
<dbReference type="InterPro" id="IPR043128">
    <property type="entry name" value="Rev_trsase/Diguanyl_cyclase"/>
</dbReference>
<dbReference type="CDD" id="cd01948">
    <property type="entry name" value="EAL"/>
    <property type="match status" value="1"/>
</dbReference>
<dbReference type="InterPro" id="IPR029787">
    <property type="entry name" value="Nucleotide_cyclase"/>
</dbReference>
<dbReference type="Proteomes" id="UP000182569">
    <property type="component" value="Chromosome"/>
</dbReference>
<dbReference type="Pfam" id="PF00563">
    <property type="entry name" value="EAL"/>
    <property type="match status" value="1"/>
</dbReference>
<dbReference type="PANTHER" id="PTHR44757:SF2">
    <property type="entry name" value="BIOFILM ARCHITECTURE MAINTENANCE PROTEIN MBAA"/>
    <property type="match status" value="1"/>
</dbReference>
<dbReference type="InterPro" id="IPR035965">
    <property type="entry name" value="PAS-like_dom_sf"/>
</dbReference>
<dbReference type="InterPro" id="IPR031621">
    <property type="entry name" value="HisKA_7TM"/>
</dbReference>
<reference evidence="7" key="1">
    <citation type="journal article" date="2016" name="Front. Microbiol.">
        <title>Complete Genome Sequence of Clostridium estertheticum DSM 8809, a Microbe Identified in Spoiled Vacuum Packed Beef.</title>
        <authorList>
            <person name="Yu Z."/>
            <person name="Gunn L."/>
            <person name="Brennan E."/>
            <person name="Reid R."/>
            <person name="Wall P.G."/>
            <person name="Gaora O.P."/>
            <person name="Hurley D."/>
            <person name="Bolton D."/>
            <person name="Fanning S."/>
        </authorList>
    </citation>
    <scope>NUCLEOTIDE SEQUENCE [LARGE SCALE GENOMIC DNA]</scope>
    <source>
        <strain evidence="7">DSM 8809</strain>
    </source>
</reference>
<dbReference type="SUPFAM" id="SSF141868">
    <property type="entry name" value="EAL domain-like"/>
    <property type="match status" value="1"/>
</dbReference>
<name>A0A1J0GDJ7_9CLOT</name>
<sequence length="821" mass="94131">MAILTILYFLCGITYVILGIITFLNDSKNELNKLFSVMAINLALWSFMFFLMNGSRNAKAASDFYLYATFFWSIFYCLFLNFIIILTNKGAFFKKKFAYIILYLPALISIYLYVFHTETSQNFVETNLGWAYISSKNKGFIWSNFFNIYWFSYIISVIFLLFKWWRNSKIVREIKQAKLILVTTFIAAVAGGITDSLIPMIRRPVMPCIGIIFIVIPVIGVWYSIKKYKLMDLNPENFALEVLKIMSEGLIIANHEGIIKDINKGALELLGYDKSMIINKPINYLFTDKIELSKLTNCSSFEIEVLQSNNNKLSILLSSSVLKDEWGDSLGIVCIFQDISEIKHVQQKLKKSYDELEIKVGERTRELSSSNEELECEISSRIDMEFKIKKLAYYDFLTGLPNRTLFIDRLNQEIFNAALSKSFLGVLFLDLDSFKRINDTMGHAKGDELLKMVSKRLINTMLESDTVCRVGGDEFLILIQNIKNNEEIKAVSEKILADLKKPFIIDNTDLYITTSIGGSIYPMDGSDVETLIKNADIAMYKAKEKGRNKFELCTEIIKESLVEEMKLTKSLFGAIERNELELFYQPQISLITGKIIGLEALIRWNNTELGMVNPIDFIHIAEKTGLILPIGEWVLKTACKQNKEWKDKGILNVPIAVNISVNQFQNTKIIEDIITILKETGLDPNDLEIEITENIIMKETEYIIESLKQLKQLGIKIAIDDFGTEYSSLNYIKQLPVDKIKIDISFVRGININNKDEAIIKVIIALAKNLELKVIAEGVETKDQIEFLKKEGCDEIQGYYYYRPIPAKKIEELMEKINKSQ</sequence>
<evidence type="ECO:0000313" key="6">
    <source>
        <dbReference type="EMBL" id="APC39363.1"/>
    </source>
</evidence>
<dbReference type="InterPro" id="IPR035919">
    <property type="entry name" value="EAL_sf"/>
</dbReference>
<dbReference type="Pfam" id="PF16927">
    <property type="entry name" value="HisKA_7TM"/>
    <property type="match status" value="1"/>
</dbReference>
<dbReference type="PANTHER" id="PTHR44757">
    <property type="entry name" value="DIGUANYLATE CYCLASE DGCP"/>
    <property type="match status" value="1"/>
</dbReference>
<dbReference type="KEGG" id="ceu:A7L45_04455"/>
<keyword evidence="1" id="KW-0472">Membrane</keyword>
<dbReference type="EMBL" id="CP015756">
    <property type="protein sequence ID" value="APC39363.1"/>
    <property type="molecule type" value="Genomic_DNA"/>
</dbReference>
<evidence type="ECO:0000259" key="4">
    <source>
        <dbReference type="PROSITE" id="PS50883"/>
    </source>
</evidence>
<feature type="transmembrane region" description="Helical" evidence="1">
    <location>
        <begin position="64"/>
        <end position="85"/>
    </location>
</feature>
<feature type="domain" description="EAL" evidence="4">
    <location>
        <begin position="564"/>
        <end position="818"/>
    </location>
</feature>
<dbReference type="NCBIfam" id="TIGR00254">
    <property type="entry name" value="GGDEF"/>
    <property type="match status" value="1"/>
</dbReference>
<dbReference type="PROSITE" id="PS50113">
    <property type="entry name" value="PAC"/>
    <property type="match status" value="1"/>
</dbReference>
<dbReference type="SUPFAM" id="SSF55073">
    <property type="entry name" value="Nucleotide cyclase"/>
    <property type="match status" value="1"/>
</dbReference>
<feature type="transmembrane region" description="Helical" evidence="1">
    <location>
        <begin position="6"/>
        <end position="24"/>
    </location>
</feature>
<dbReference type="STRING" id="1552.A7L45_04455"/>
<dbReference type="SMART" id="SM00052">
    <property type="entry name" value="EAL"/>
    <property type="match status" value="1"/>
</dbReference>
<dbReference type="Pfam" id="PF00990">
    <property type="entry name" value="GGDEF"/>
    <property type="match status" value="1"/>
</dbReference>
<proteinExistence type="predicted"/>
<feature type="transmembrane region" description="Helical" evidence="1">
    <location>
        <begin position="177"/>
        <end position="198"/>
    </location>
</feature>
<dbReference type="Gene3D" id="3.30.70.270">
    <property type="match status" value="1"/>
</dbReference>
<evidence type="ECO:0000259" key="2">
    <source>
        <dbReference type="PROSITE" id="PS50112"/>
    </source>
</evidence>
<gene>
    <name evidence="6" type="ORF">A7L45_04455</name>
</gene>
<dbReference type="Gene3D" id="3.20.20.450">
    <property type="entry name" value="EAL domain"/>
    <property type="match status" value="1"/>
</dbReference>
<evidence type="ECO:0000256" key="1">
    <source>
        <dbReference type="SAM" id="Phobius"/>
    </source>
</evidence>
<dbReference type="CDD" id="cd01949">
    <property type="entry name" value="GGDEF"/>
    <property type="match status" value="1"/>
</dbReference>
<dbReference type="AlphaFoldDB" id="A0A1J0GDJ7"/>
<keyword evidence="7" id="KW-1185">Reference proteome</keyword>
<accession>A0A1J0GDJ7</accession>
<protein>
    <recommendedName>
        <fullName evidence="8">EAL domain-containing protein</fullName>
    </recommendedName>
</protein>
<dbReference type="PROSITE" id="PS50112">
    <property type="entry name" value="PAS"/>
    <property type="match status" value="1"/>
</dbReference>
<dbReference type="OrthoDB" id="9762141at2"/>
<dbReference type="Pfam" id="PF13426">
    <property type="entry name" value="PAS_9"/>
    <property type="match status" value="1"/>
</dbReference>
<evidence type="ECO:0000259" key="3">
    <source>
        <dbReference type="PROSITE" id="PS50113"/>
    </source>
</evidence>
<dbReference type="CDD" id="cd00130">
    <property type="entry name" value="PAS"/>
    <property type="match status" value="1"/>
</dbReference>
<dbReference type="InterPro" id="IPR052155">
    <property type="entry name" value="Biofilm_reg_signaling"/>
</dbReference>
<feature type="domain" description="PAC" evidence="3">
    <location>
        <begin position="299"/>
        <end position="351"/>
    </location>
</feature>
<feature type="transmembrane region" description="Helical" evidence="1">
    <location>
        <begin position="97"/>
        <end position="115"/>
    </location>
</feature>
<feature type="transmembrane region" description="Helical" evidence="1">
    <location>
        <begin position="31"/>
        <end position="52"/>
    </location>
</feature>
<dbReference type="SUPFAM" id="SSF55785">
    <property type="entry name" value="PYP-like sensor domain (PAS domain)"/>
    <property type="match status" value="1"/>
</dbReference>